<protein>
    <recommendedName>
        <fullName evidence="2">dihydrofolate reductase</fullName>
        <ecNumber evidence="2">1.5.1.3</ecNumber>
    </recommendedName>
</protein>
<evidence type="ECO:0000256" key="1">
    <source>
        <dbReference type="ARBA" id="ARBA00004903"/>
    </source>
</evidence>
<dbReference type="CDD" id="cd00209">
    <property type="entry name" value="DHFR"/>
    <property type="match status" value="1"/>
</dbReference>
<accession>A0A9Q1BY99</accession>
<reference evidence="8" key="1">
    <citation type="submission" date="2021-10" db="EMBL/GenBank/DDBJ databases">
        <title>Tropical sea cucumber genome reveals ecological adaptation and Cuvierian tubules defense mechanism.</title>
        <authorList>
            <person name="Chen T."/>
        </authorList>
    </citation>
    <scope>NUCLEOTIDE SEQUENCE</scope>
    <source>
        <strain evidence="8">Nanhai2018</strain>
        <tissue evidence="8">Muscle</tissue>
    </source>
</reference>
<dbReference type="AlphaFoldDB" id="A0A9Q1BY99"/>
<dbReference type="PANTHER" id="PTHR48069:SF3">
    <property type="entry name" value="DIHYDROFOLATE REDUCTASE"/>
    <property type="match status" value="1"/>
</dbReference>
<dbReference type="GO" id="GO:0004146">
    <property type="term" value="F:dihydrofolate reductase activity"/>
    <property type="evidence" value="ECO:0007669"/>
    <property type="project" value="UniProtKB-EC"/>
</dbReference>
<evidence type="ECO:0000256" key="5">
    <source>
        <dbReference type="ARBA" id="ARBA00023002"/>
    </source>
</evidence>
<organism evidence="8 9">
    <name type="scientific">Holothuria leucospilota</name>
    <name type="common">Black long sea cucumber</name>
    <name type="synonym">Mertensiothuria leucospilota</name>
    <dbReference type="NCBI Taxonomy" id="206669"/>
    <lineage>
        <taxon>Eukaryota</taxon>
        <taxon>Metazoa</taxon>
        <taxon>Echinodermata</taxon>
        <taxon>Eleutherozoa</taxon>
        <taxon>Echinozoa</taxon>
        <taxon>Holothuroidea</taxon>
        <taxon>Aspidochirotacea</taxon>
        <taxon>Aspidochirotida</taxon>
        <taxon>Holothuriidae</taxon>
        <taxon>Holothuria</taxon>
    </lineage>
</organism>
<dbReference type="PROSITE" id="PS51330">
    <property type="entry name" value="DHFR_2"/>
    <property type="match status" value="1"/>
</dbReference>
<dbReference type="Gene3D" id="3.40.430.10">
    <property type="entry name" value="Dihydrofolate Reductase, subunit A"/>
    <property type="match status" value="1"/>
</dbReference>
<evidence type="ECO:0000256" key="4">
    <source>
        <dbReference type="ARBA" id="ARBA00022857"/>
    </source>
</evidence>
<evidence type="ECO:0000313" key="8">
    <source>
        <dbReference type="EMBL" id="KAJ8035628.1"/>
    </source>
</evidence>
<dbReference type="Pfam" id="PF00186">
    <property type="entry name" value="DHFR_1"/>
    <property type="match status" value="1"/>
</dbReference>
<dbReference type="GO" id="GO:0046654">
    <property type="term" value="P:tetrahydrofolate biosynthetic process"/>
    <property type="evidence" value="ECO:0007669"/>
    <property type="project" value="InterPro"/>
</dbReference>
<sequence>MDDNQTLKVNLIAAVGNNLELGLNGLLPWNLPNEYATFIKIAKGNPPAGRKNVIIFGRKTWLAYTARNPLAGKMIEIIISRTLKKVPGGAHVFSSLDAAMAFLSQPEQRNRVHEVWITGGSMLYKTGLESEYFHRLYLTKVYGDFESDTWFPEVDLSSYHTVRDERLPVEVQEENGIKYQFFVYEKQTA</sequence>
<dbReference type="GO" id="GO:0006730">
    <property type="term" value="P:one-carbon metabolic process"/>
    <property type="evidence" value="ECO:0007669"/>
    <property type="project" value="UniProtKB-KW"/>
</dbReference>
<dbReference type="InterPro" id="IPR024072">
    <property type="entry name" value="DHFR-like_dom_sf"/>
</dbReference>
<dbReference type="EMBL" id="JAIZAY010000009">
    <property type="protein sequence ID" value="KAJ8035628.1"/>
    <property type="molecule type" value="Genomic_DNA"/>
</dbReference>
<dbReference type="InterPro" id="IPR012259">
    <property type="entry name" value="DHFR"/>
</dbReference>
<dbReference type="GO" id="GO:0046452">
    <property type="term" value="P:dihydrofolate metabolic process"/>
    <property type="evidence" value="ECO:0007669"/>
    <property type="project" value="TreeGrafter"/>
</dbReference>
<feature type="domain" description="DHFR" evidence="7">
    <location>
        <begin position="8"/>
        <end position="186"/>
    </location>
</feature>
<evidence type="ECO:0000259" key="7">
    <source>
        <dbReference type="PROSITE" id="PS51330"/>
    </source>
</evidence>
<evidence type="ECO:0000313" key="9">
    <source>
        <dbReference type="Proteomes" id="UP001152320"/>
    </source>
</evidence>
<dbReference type="GO" id="GO:0050661">
    <property type="term" value="F:NADP binding"/>
    <property type="evidence" value="ECO:0007669"/>
    <property type="project" value="InterPro"/>
</dbReference>
<dbReference type="PANTHER" id="PTHR48069">
    <property type="entry name" value="DIHYDROFOLATE REDUCTASE"/>
    <property type="match status" value="1"/>
</dbReference>
<gene>
    <name evidence="8" type="ORF">HOLleu_19365</name>
</gene>
<dbReference type="Proteomes" id="UP001152320">
    <property type="component" value="Chromosome 9"/>
</dbReference>
<dbReference type="PRINTS" id="PR00070">
    <property type="entry name" value="DHFR"/>
</dbReference>
<evidence type="ECO:0000256" key="3">
    <source>
        <dbReference type="ARBA" id="ARBA00022563"/>
    </source>
</evidence>
<name>A0A9Q1BY99_HOLLE</name>
<comment type="caution">
    <text evidence="8">The sequence shown here is derived from an EMBL/GenBank/DDBJ whole genome shotgun (WGS) entry which is preliminary data.</text>
</comment>
<proteinExistence type="predicted"/>
<evidence type="ECO:0000256" key="2">
    <source>
        <dbReference type="ARBA" id="ARBA00012856"/>
    </source>
</evidence>
<evidence type="ECO:0000256" key="6">
    <source>
        <dbReference type="ARBA" id="ARBA00048873"/>
    </source>
</evidence>
<comment type="pathway">
    <text evidence="1">Cofactor biosynthesis; tetrahydrofolate biosynthesis; 5,6,7,8-tetrahydrofolate from 7,8-dihydrofolate: step 1/1.</text>
</comment>
<keyword evidence="3" id="KW-0554">One-carbon metabolism</keyword>
<dbReference type="EC" id="1.5.1.3" evidence="2"/>
<keyword evidence="4" id="KW-0521">NADP</keyword>
<dbReference type="GO" id="GO:0046655">
    <property type="term" value="P:folic acid metabolic process"/>
    <property type="evidence" value="ECO:0007669"/>
    <property type="project" value="TreeGrafter"/>
</dbReference>
<dbReference type="GO" id="GO:0005739">
    <property type="term" value="C:mitochondrion"/>
    <property type="evidence" value="ECO:0007669"/>
    <property type="project" value="TreeGrafter"/>
</dbReference>
<dbReference type="OrthoDB" id="4664297at2759"/>
<keyword evidence="5" id="KW-0560">Oxidoreductase</keyword>
<keyword evidence="9" id="KW-1185">Reference proteome</keyword>
<dbReference type="SUPFAM" id="SSF53597">
    <property type="entry name" value="Dihydrofolate reductase-like"/>
    <property type="match status" value="1"/>
</dbReference>
<dbReference type="InterPro" id="IPR001796">
    <property type="entry name" value="DHFR_dom"/>
</dbReference>
<comment type="catalytic activity">
    <reaction evidence="6">
        <text>(6S)-5,6,7,8-tetrahydrofolate + NADP(+) = 7,8-dihydrofolate + NADPH + H(+)</text>
        <dbReference type="Rhea" id="RHEA:15009"/>
        <dbReference type="ChEBI" id="CHEBI:15378"/>
        <dbReference type="ChEBI" id="CHEBI:57451"/>
        <dbReference type="ChEBI" id="CHEBI:57453"/>
        <dbReference type="ChEBI" id="CHEBI:57783"/>
        <dbReference type="ChEBI" id="CHEBI:58349"/>
        <dbReference type="EC" id="1.5.1.3"/>
    </reaction>
</comment>